<dbReference type="RefSeq" id="WP_092317380.1">
    <property type="nucleotide sequence ID" value="NZ_FOKY01000001.1"/>
</dbReference>
<dbReference type="Proteomes" id="UP000240042">
    <property type="component" value="Unassembled WGS sequence"/>
</dbReference>
<organism evidence="2 3">
    <name type="scientific">Brevinema andersonii</name>
    <dbReference type="NCBI Taxonomy" id="34097"/>
    <lineage>
        <taxon>Bacteria</taxon>
        <taxon>Pseudomonadati</taxon>
        <taxon>Spirochaetota</taxon>
        <taxon>Spirochaetia</taxon>
        <taxon>Brevinematales</taxon>
        <taxon>Brevinemataceae</taxon>
        <taxon>Brevinema</taxon>
    </lineage>
</organism>
<keyword evidence="2" id="KW-0413">Isomerase</keyword>
<dbReference type="GO" id="GO:0016853">
    <property type="term" value="F:isomerase activity"/>
    <property type="evidence" value="ECO:0007669"/>
    <property type="project" value="UniProtKB-KW"/>
</dbReference>
<protein>
    <submittedName>
        <fullName evidence="2">D-sedoheptulose 7-phosphate isomerase</fullName>
    </submittedName>
</protein>
<dbReference type="InterPro" id="IPR050099">
    <property type="entry name" value="SIS_GmhA/DiaA_subfam"/>
</dbReference>
<dbReference type="AlphaFoldDB" id="A0A1I1D1D5"/>
<evidence type="ECO:0000313" key="2">
    <source>
        <dbReference type="EMBL" id="SFB68745.1"/>
    </source>
</evidence>
<evidence type="ECO:0000259" key="1">
    <source>
        <dbReference type="PROSITE" id="PS51464"/>
    </source>
</evidence>
<dbReference type="GO" id="GO:1901135">
    <property type="term" value="P:carbohydrate derivative metabolic process"/>
    <property type="evidence" value="ECO:0007669"/>
    <property type="project" value="InterPro"/>
</dbReference>
<evidence type="ECO:0000313" key="3">
    <source>
        <dbReference type="Proteomes" id="UP000240042"/>
    </source>
</evidence>
<proteinExistence type="predicted"/>
<dbReference type="CDD" id="cd05006">
    <property type="entry name" value="SIS_GmhA"/>
    <property type="match status" value="1"/>
</dbReference>
<dbReference type="PANTHER" id="PTHR30390:SF8">
    <property type="entry name" value="SUGAR ISOMERASE (SIS)"/>
    <property type="match status" value="1"/>
</dbReference>
<dbReference type="InterPro" id="IPR035461">
    <property type="entry name" value="GmhA/DiaA"/>
</dbReference>
<dbReference type="InterPro" id="IPR001347">
    <property type="entry name" value="SIS_dom"/>
</dbReference>
<dbReference type="PROSITE" id="PS51464">
    <property type="entry name" value="SIS"/>
    <property type="match status" value="1"/>
</dbReference>
<dbReference type="OrthoDB" id="9781311at2"/>
<dbReference type="Gene3D" id="3.40.50.10490">
    <property type="entry name" value="Glucose-6-phosphate isomerase like protein, domain 1"/>
    <property type="match status" value="1"/>
</dbReference>
<dbReference type="EMBL" id="FOKY01000001">
    <property type="protein sequence ID" value="SFB68745.1"/>
    <property type="molecule type" value="Genomic_DNA"/>
</dbReference>
<accession>A0A1I1D1D5</accession>
<dbReference type="SUPFAM" id="SSF53697">
    <property type="entry name" value="SIS domain"/>
    <property type="match status" value="1"/>
</dbReference>
<name>A0A1I1D1D5_BREAD</name>
<dbReference type="GO" id="GO:0097367">
    <property type="term" value="F:carbohydrate derivative binding"/>
    <property type="evidence" value="ECO:0007669"/>
    <property type="project" value="InterPro"/>
</dbReference>
<sequence length="139" mass="15646">MHKIINNYFDRLKLTLDMMNDEEIIVFAELLENARKTKNTVFVMCNGGSAVTANHFVCDFNKGTGFGKPECFRVICLNDSMSTLSVYSNDVAYNEVFVEQLKNFLKPRNLVVGIYCSGNSENILKAVQFANQNDAVTIV</sequence>
<dbReference type="PANTHER" id="PTHR30390">
    <property type="entry name" value="SEDOHEPTULOSE 7-PHOSPHATE ISOMERASE / DNAA INITIATOR-ASSOCIATING FACTOR FOR REPLICATION INITIATION"/>
    <property type="match status" value="1"/>
</dbReference>
<dbReference type="STRING" id="34097.SAMN02745150_00208"/>
<keyword evidence="3" id="KW-1185">Reference proteome</keyword>
<gene>
    <name evidence="2" type="ORF">SAMN02745150_00208</name>
</gene>
<feature type="domain" description="SIS" evidence="1">
    <location>
        <begin position="27"/>
        <end position="139"/>
    </location>
</feature>
<dbReference type="InterPro" id="IPR046348">
    <property type="entry name" value="SIS_dom_sf"/>
</dbReference>
<dbReference type="Pfam" id="PF13580">
    <property type="entry name" value="SIS_2"/>
    <property type="match status" value="1"/>
</dbReference>
<reference evidence="3" key="1">
    <citation type="submission" date="2016-10" db="EMBL/GenBank/DDBJ databases">
        <authorList>
            <person name="Varghese N."/>
            <person name="Submissions S."/>
        </authorList>
    </citation>
    <scope>NUCLEOTIDE SEQUENCE [LARGE SCALE GENOMIC DNA]</scope>
    <source>
        <strain evidence="3">ATCC 43811</strain>
    </source>
</reference>